<proteinExistence type="predicted"/>
<reference evidence="1 2" key="1">
    <citation type="submission" date="2017-09" db="EMBL/GenBank/DDBJ databases">
        <title>Reassesment of A. cryaerophilus.</title>
        <authorList>
            <person name="Perez-Cataluna A."/>
            <person name="Collado L."/>
            <person name="Salgado O."/>
            <person name="Lefinanco V."/>
            <person name="Figueras M.J."/>
        </authorList>
    </citation>
    <scope>NUCLEOTIDE SEQUENCE [LARGE SCALE GENOMIC DNA]</scope>
    <source>
        <strain evidence="1 2">LMG 10210</strain>
    </source>
</reference>
<dbReference type="Pfam" id="PF08843">
    <property type="entry name" value="AbiEii"/>
    <property type="match status" value="1"/>
</dbReference>
<dbReference type="InterPro" id="IPR014942">
    <property type="entry name" value="AbiEii"/>
</dbReference>
<gene>
    <name evidence="1" type="ORF">CJ673_10225</name>
</gene>
<dbReference type="SUPFAM" id="SSF81301">
    <property type="entry name" value="Nucleotidyltransferase"/>
    <property type="match status" value="1"/>
</dbReference>
<evidence type="ECO:0008006" key="3">
    <source>
        <dbReference type="Google" id="ProtNLM"/>
    </source>
</evidence>
<evidence type="ECO:0000313" key="1">
    <source>
        <dbReference type="EMBL" id="PRM92608.1"/>
    </source>
</evidence>
<comment type="caution">
    <text evidence="1">The sequence shown here is derived from an EMBL/GenBank/DDBJ whole genome shotgun (WGS) entry which is preliminary data.</text>
</comment>
<sequence>MLQKTQEVLELIANDELFENNDIRFVGGTALSYLIDHRLSEDLDFASLEVSSEEIEEVMKKYGAEKLEHDSTQEDYVTNEGEDINSHYIKFMLKGVKVEFFAPPFNLFEEEVWREDKYTFYKDTKLKVSSLDTIVYMKTMAFWNRKKYRDLFDIYYLLENKYISPNKFIEKYLEYNITYNTEYLHKKIQAPSHFYERSNDEGINSLVSDPKPYEWYRAKIEDFIFSVLLDELYK</sequence>
<dbReference type="AlphaFoldDB" id="A0A2S9T189"/>
<name>A0A2S9T189_9BACT</name>
<accession>A0A2S9T189</accession>
<dbReference type="Proteomes" id="UP000238281">
    <property type="component" value="Unassembled WGS sequence"/>
</dbReference>
<dbReference type="Gene3D" id="3.10.450.620">
    <property type="entry name" value="JHP933, nucleotidyltransferase-like core domain"/>
    <property type="match status" value="1"/>
</dbReference>
<protein>
    <recommendedName>
        <fullName evidence="3">Nucleotidyl transferase AbiEii/AbiGii toxin family protein</fullName>
    </recommendedName>
</protein>
<organism evidence="1 2">
    <name type="scientific">Aliarcobacter cryaerophilus</name>
    <dbReference type="NCBI Taxonomy" id="28198"/>
    <lineage>
        <taxon>Bacteria</taxon>
        <taxon>Pseudomonadati</taxon>
        <taxon>Campylobacterota</taxon>
        <taxon>Epsilonproteobacteria</taxon>
        <taxon>Campylobacterales</taxon>
        <taxon>Arcobacteraceae</taxon>
        <taxon>Aliarcobacter</taxon>
    </lineage>
</organism>
<evidence type="ECO:0000313" key="2">
    <source>
        <dbReference type="Proteomes" id="UP000238281"/>
    </source>
</evidence>
<dbReference type="InterPro" id="IPR043519">
    <property type="entry name" value="NT_sf"/>
</dbReference>
<dbReference type="EMBL" id="NXGE01000009">
    <property type="protein sequence ID" value="PRM92608.1"/>
    <property type="molecule type" value="Genomic_DNA"/>
</dbReference>
<dbReference type="RefSeq" id="WP_105916074.1">
    <property type="nucleotide sequence ID" value="NZ_NXGE01000009.1"/>
</dbReference>